<dbReference type="Proteomes" id="UP000029481">
    <property type="component" value="Chromosome"/>
</dbReference>
<accession>A0A089W1G2</accession>
<dbReference type="FunFam" id="3.10.129.10:FF:000004">
    <property type="entry name" value="Tol-pal system-associated acyl-CoA thioesterase"/>
    <property type="match status" value="1"/>
</dbReference>
<evidence type="ECO:0000313" key="11">
    <source>
        <dbReference type="Proteomes" id="UP000029516"/>
    </source>
</evidence>
<dbReference type="PIRSF" id="PIRSF003230">
    <property type="entry name" value="YbgC"/>
    <property type="match status" value="1"/>
</dbReference>
<evidence type="ECO:0000313" key="12">
    <source>
        <dbReference type="Proteomes" id="UP000217979"/>
    </source>
</evidence>
<evidence type="ECO:0000313" key="7">
    <source>
        <dbReference type="EMBL" id="AIR61299.1"/>
    </source>
</evidence>
<dbReference type="Proteomes" id="UP000029516">
    <property type="component" value="Chromosome"/>
</dbReference>
<dbReference type="InterPro" id="IPR014166">
    <property type="entry name" value="Tol-Pal_acyl-CoA_thioesterase"/>
</dbReference>
<dbReference type="Proteomes" id="UP000251197">
    <property type="component" value="Unassembled WGS sequence"/>
</dbReference>
<evidence type="ECO:0000256" key="1">
    <source>
        <dbReference type="ARBA" id="ARBA00005953"/>
    </source>
</evidence>
<dbReference type="KEGG" id="cnt:JT31_06175"/>
<evidence type="ECO:0000313" key="9">
    <source>
        <dbReference type="EMBL" id="SQA96653.1"/>
    </source>
</evidence>
<dbReference type="OrthoDB" id="9808429at2"/>
<dbReference type="InterPro" id="IPR006683">
    <property type="entry name" value="Thioestr_dom"/>
</dbReference>
<dbReference type="SUPFAM" id="SSF54637">
    <property type="entry name" value="Thioesterase/thiol ester dehydrase-isomerase"/>
    <property type="match status" value="1"/>
</dbReference>
<dbReference type="EMBL" id="CP009458">
    <property type="protein sequence ID" value="AIR61299.1"/>
    <property type="molecule type" value="Genomic_DNA"/>
</dbReference>
<evidence type="ECO:0000313" key="13">
    <source>
        <dbReference type="Proteomes" id="UP000251197"/>
    </source>
</evidence>
<evidence type="ECO:0000256" key="3">
    <source>
        <dbReference type="ARBA" id="ARBA00054841"/>
    </source>
</evidence>
<dbReference type="EMBL" id="CP009451">
    <property type="protein sequence ID" value="AIR04217.1"/>
    <property type="molecule type" value="Genomic_DNA"/>
</dbReference>
<reference evidence="7 11" key="2">
    <citation type="submission" date="2014-09" db="EMBL/GenBank/DDBJ databases">
        <authorList>
            <person name="Chan K.-G."/>
        </authorList>
    </citation>
    <scope>NUCLEOTIDE SEQUENCE [LARGE SCALE GENOMIC DNA]</scope>
    <source>
        <strain evidence="7 11">M006</strain>
    </source>
</reference>
<feature type="domain" description="Thioesterase" evidence="5">
    <location>
        <begin position="20"/>
        <end position="103"/>
    </location>
</feature>
<dbReference type="NCBIfam" id="TIGR02799">
    <property type="entry name" value="thio_ybgC"/>
    <property type="match status" value="1"/>
</dbReference>
<dbReference type="EMBL" id="CP023525">
    <property type="protein sequence ID" value="ATF93622.1"/>
    <property type="molecule type" value="Genomic_DNA"/>
</dbReference>
<dbReference type="NCBIfam" id="TIGR00051">
    <property type="entry name" value="YbgC/FadM family acyl-CoA thioesterase"/>
    <property type="match status" value="1"/>
</dbReference>
<evidence type="ECO:0000256" key="2">
    <source>
        <dbReference type="ARBA" id="ARBA00022801"/>
    </source>
</evidence>
<comment type="similarity">
    <text evidence="1">Belongs to the 4-hydroxybenzoyl-CoA thioesterase family.</text>
</comment>
<evidence type="ECO:0000259" key="5">
    <source>
        <dbReference type="Pfam" id="PF03061"/>
    </source>
</evidence>
<dbReference type="STRING" id="158822.LH23_11725"/>
<accession>A0A089PV37</accession>
<accession>A0A089UW89</accession>
<keyword evidence="10" id="KW-1185">Reference proteome</keyword>
<evidence type="ECO:0000256" key="4">
    <source>
        <dbReference type="ARBA" id="ARBA00072727"/>
    </source>
</evidence>
<dbReference type="RefSeq" id="WP_008456156.1">
    <property type="nucleotide sequence ID" value="NZ_CP009451.1"/>
</dbReference>
<dbReference type="PANTHER" id="PTHR31793">
    <property type="entry name" value="4-HYDROXYBENZOYL-COA THIOESTERASE FAMILY MEMBER"/>
    <property type="match status" value="1"/>
</dbReference>
<dbReference type="InterPro" id="IPR050563">
    <property type="entry name" value="4-hydroxybenzoyl-CoA_TE"/>
</dbReference>
<dbReference type="GO" id="GO:0047617">
    <property type="term" value="F:fatty acyl-CoA hydrolase activity"/>
    <property type="evidence" value="ECO:0007669"/>
    <property type="project" value="TreeGrafter"/>
</dbReference>
<gene>
    <name evidence="8" type="primary">ybgC</name>
    <name evidence="8" type="ORF">CO704_16635</name>
    <name evidence="6" type="ORF">JT31_06175</name>
    <name evidence="7" type="ORF">LH23_11725</name>
    <name evidence="9" type="ORF">NCTC12120_00413</name>
</gene>
<dbReference type="EMBL" id="UAVU01000003">
    <property type="protein sequence ID" value="SQA96653.1"/>
    <property type="molecule type" value="Genomic_DNA"/>
</dbReference>
<dbReference type="KEGG" id="cem:LH23_11725"/>
<proteinExistence type="inferred from homology"/>
<reference evidence="9 13" key="4">
    <citation type="submission" date="2018-06" db="EMBL/GenBank/DDBJ databases">
        <authorList>
            <consortium name="Pathogen Informatics"/>
            <person name="Doyle S."/>
        </authorList>
    </citation>
    <scope>NUCLEOTIDE SEQUENCE [LARGE SCALE GENOMIC DNA]</scope>
    <source>
        <strain evidence="9 13">NCTC12120</strain>
    </source>
</reference>
<reference evidence="8 12" key="3">
    <citation type="submission" date="2017-09" db="EMBL/GenBank/DDBJ databases">
        <title>FDA dAtabase for Regulatory Grade micrObial Sequences (FDA-ARGOS): Supporting development and validation of Infectious Disease Dx tests.</title>
        <authorList>
            <person name="Minogue T."/>
            <person name="Wolcott M."/>
            <person name="Wasieloski L."/>
            <person name="Aguilar W."/>
            <person name="Moore D."/>
            <person name="Tallon L."/>
            <person name="Sadzewicz L."/>
            <person name="Ott S."/>
            <person name="Zhao X."/>
            <person name="Nagaraj S."/>
            <person name="Vavikolanu K."/>
            <person name="Aluvathingal J."/>
            <person name="Nadendla S."/>
            <person name="Sichtig H."/>
        </authorList>
    </citation>
    <scope>NUCLEOTIDE SEQUENCE [LARGE SCALE GENOMIC DNA]</scope>
    <source>
        <strain evidence="8 12">FDAARGOS_392</strain>
    </source>
</reference>
<evidence type="ECO:0000313" key="6">
    <source>
        <dbReference type="EMBL" id="AIR04217.1"/>
    </source>
</evidence>
<dbReference type="AlphaFoldDB" id="A0A089UW89"/>
<dbReference type="InterPro" id="IPR029069">
    <property type="entry name" value="HotDog_dom_sf"/>
</dbReference>
<dbReference type="PANTHER" id="PTHR31793:SF37">
    <property type="entry name" value="ACYL-COA THIOESTER HYDROLASE YBGC"/>
    <property type="match status" value="1"/>
</dbReference>
<dbReference type="Pfam" id="PF03061">
    <property type="entry name" value="4HBT"/>
    <property type="match status" value="1"/>
</dbReference>
<organism evidence="6 10">
    <name type="scientific">Cedecea neteri</name>
    <dbReference type="NCBI Taxonomy" id="158822"/>
    <lineage>
        <taxon>Bacteria</taxon>
        <taxon>Pseudomonadati</taxon>
        <taxon>Pseudomonadota</taxon>
        <taxon>Gammaproteobacteria</taxon>
        <taxon>Enterobacterales</taxon>
        <taxon>Enterobacteriaceae</taxon>
        <taxon>Cedecea</taxon>
    </lineage>
</organism>
<dbReference type="Proteomes" id="UP000217979">
    <property type="component" value="Chromosome"/>
</dbReference>
<dbReference type="NCBIfam" id="NF008065">
    <property type="entry name" value="PRK10800.1"/>
    <property type="match status" value="1"/>
</dbReference>
<comment type="function">
    <text evidence="3">Thioesterase that appears to be involved in phospholipid metabolism. Some specific acyl-ACPs could be physiological substrates. Displays acyl-CoA thioesterase activity on malonyl-CoA in vitro, catalyzing the hydrolysis of the thioester bond.</text>
</comment>
<keyword evidence="2 9" id="KW-0378">Hydrolase</keyword>
<protein>
    <recommendedName>
        <fullName evidence="4">Acyl-CoA thioester hydrolase YbgC</fullName>
    </recommendedName>
</protein>
<dbReference type="InterPro" id="IPR006684">
    <property type="entry name" value="YbgC/YbaW"/>
</dbReference>
<dbReference type="KEGG" id="cen:LH86_11160"/>
<name>A0A089UW89_9ENTR</name>
<evidence type="ECO:0000313" key="10">
    <source>
        <dbReference type="Proteomes" id="UP000029481"/>
    </source>
</evidence>
<reference evidence="6 10" key="1">
    <citation type="submission" date="2014-09" db="EMBL/GenBank/DDBJ databases">
        <title>Cedecea neteri SSMD04 Genome Sequencing.</title>
        <authorList>
            <person name="Tan J.-Y."/>
        </authorList>
    </citation>
    <scope>NUCLEOTIDE SEQUENCE [LARGE SCALE GENOMIC DNA]</scope>
    <source>
        <strain evidence="6 10">SSMD04</strain>
    </source>
</reference>
<evidence type="ECO:0000313" key="8">
    <source>
        <dbReference type="EMBL" id="ATF93622.1"/>
    </source>
</evidence>
<dbReference type="CDD" id="cd00586">
    <property type="entry name" value="4HBT"/>
    <property type="match status" value="1"/>
</dbReference>
<sequence>MSTTLFRWPVRVYYEDTDAGGMVYHASYVAFYERARTEMLRQHNFNQHSLLAERVAFVVRRMTVDYLAPARLDDLLEIQSEITSMRGTSMVFTQRIVNAENQLLNQAEVLIVCVDPHLMKPRALPKSIVAEFKQ</sequence>
<dbReference type="Gene3D" id="3.10.129.10">
    <property type="entry name" value="Hotdog Thioesterase"/>
    <property type="match status" value="1"/>
</dbReference>